<protein>
    <submittedName>
        <fullName evidence="3">Myophilin</fullName>
    </submittedName>
</protein>
<evidence type="ECO:0000313" key="4">
    <source>
        <dbReference type="EMBL" id="KAL0484032.1"/>
    </source>
</evidence>
<dbReference type="SMART" id="SM00033">
    <property type="entry name" value="CH"/>
    <property type="match status" value="1"/>
</dbReference>
<accession>A0AAW2YM95</accession>
<dbReference type="InterPro" id="IPR050606">
    <property type="entry name" value="Calponin-like"/>
</dbReference>
<comment type="caution">
    <text evidence="3">The sequence shown here is derived from an EMBL/GenBank/DDBJ whole genome shotgun (WGS) entry which is preliminary data.</text>
</comment>
<name>A0AAW2YM95_9EUKA</name>
<dbReference type="AlphaFoldDB" id="A0AAW2YM95"/>
<dbReference type="GO" id="GO:0015629">
    <property type="term" value="C:actin cytoskeleton"/>
    <property type="evidence" value="ECO:0007669"/>
    <property type="project" value="TreeGrafter"/>
</dbReference>
<dbReference type="Pfam" id="PF00307">
    <property type="entry name" value="CH"/>
    <property type="match status" value="1"/>
</dbReference>
<dbReference type="InterPro" id="IPR003096">
    <property type="entry name" value="SM22_calponin"/>
</dbReference>
<dbReference type="GO" id="GO:0051015">
    <property type="term" value="F:actin filament binding"/>
    <property type="evidence" value="ECO:0007669"/>
    <property type="project" value="TreeGrafter"/>
</dbReference>
<dbReference type="PANTHER" id="PTHR47385">
    <property type="entry name" value="CALPONIN"/>
    <property type="match status" value="1"/>
</dbReference>
<dbReference type="InterPro" id="IPR036872">
    <property type="entry name" value="CH_dom_sf"/>
</dbReference>
<feature type="domain" description="Calponin-homology (CH)" evidence="2">
    <location>
        <begin position="36"/>
        <end position="140"/>
    </location>
</feature>
<dbReference type="EMBL" id="JAOPGA020000332">
    <property type="protein sequence ID" value="KAL0478219.1"/>
    <property type="molecule type" value="Genomic_DNA"/>
</dbReference>
<dbReference type="Pfam" id="PF09851">
    <property type="entry name" value="SHOCT"/>
    <property type="match status" value="1"/>
</dbReference>
<feature type="compositionally biased region" description="Polar residues" evidence="1">
    <location>
        <begin position="274"/>
        <end position="292"/>
    </location>
</feature>
<evidence type="ECO:0000313" key="3">
    <source>
        <dbReference type="EMBL" id="KAL0478219.1"/>
    </source>
</evidence>
<organism evidence="3 5">
    <name type="scientific">Acrasis kona</name>
    <dbReference type="NCBI Taxonomy" id="1008807"/>
    <lineage>
        <taxon>Eukaryota</taxon>
        <taxon>Discoba</taxon>
        <taxon>Heterolobosea</taxon>
        <taxon>Tetramitia</taxon>
        <taxon>Eutetramitia</taxon>
        <taxon>Acrasidae</taxon>
        <taxon>Acrasis</taxon>
    </lineage>
</organism>
<gene>
    <name evidence="3" type="ORF">AKO1_001368</name>
    <name evidence="4" type="ORF">AKO1_004655</name>
</gene>
<dbReference type="PANTHER" id="PTHR47385:SF14">
    <property type="entry name" value="TRANSGELIN"/>
    <property type="match status" value="1"/>
</dbReference>
<dbReference type="InterPro" id="IPR001715">
    <property type="entry name" value="CH_dom"/>
</dbReference>
<dbReference type="InterPro" id="IPR018649">
    <property type="entry name" value="SHOCT"/>
</dbReference>
<dbReference type="Gene3D" id="1.10.418.10">
    <property type="entry name" value="Calponin-like domain"/>
    <property type="match status" value="1"/>
</dbReference>
<dbReference type="GO" id="GO:0031032">
    <property type="term" value="P:actomyosin structure organization"/>
    <property type="evidence" value="ECO:0007669"/>
    <property type="project" value="InterPro"/>
</dbReference>
<proteinExistence type="predicted"/>
<feature type="region of interest" description="Disordered" evidence="1">
    <location>
        <begin position="274"/>
        <end position="300"/>
    </location>
</feature>
<evidence type="ECO:0000313" key="5">
    <source>
        <dbReference type="Proteomes" id="UP001431209"/>
    </source>
</evidence>
<dbReference type="GO" id="GO:0007015">
    <property type="term" value="P:actin filament organization"/>
    <property type="evidence" value="ECO:0007669"/>
    <property type="project" value="TreeGrafter"/>
</dbReference>
<dbReference type="EMBL" id="JAOPGA020001015">
    <property type="protein sequence ID" value="KAL0484032.1"/>
    <property type="molecule type" value="Genomic_DNA"/>
</dbReference>
<reference evidence="3 5" key="1">
    <citation type="submission" date="2024-03" db="EMBL/GenBank/DDBJ databases">
        <title>The Acrasis kona genome and developmental transcriptomes reveal deep origins of eukaryotic multicellular pathways.</title>
        <authorList>
            <person name="Sheikh S."/>
            <person name="Fu C.-J."/>
            <person name="Brown M.W."/>
            <person name="Baldauf S.L."/>
        </authorList>
    </citation>
    <scope>NUCLEOTIDE SEQUENCE [LARGE SCALE GENOMIC DNA]</scope>
    <source>
        <strain evidence="3 5">ATCC MYA-3509</strain>
    </source>
</reference>
<evidence type="ECO:0000256" key="1">
    <source>
        <dbReference type="SAM" id="MobiDB-lite"/>
    </source>
</evidence>
<dbReference type="PRINTS" id="PR00889">
    <property type="entry name" value="CALPONIN"/>
</dbReference>
<sequence length="333" mass="36603">MSNYLNYSSAQKDKDGIPIYGMDKELQDKKNAKYNPESEREVREWIETLTGEKFKGGFQESLKSGVLLCNFVNKIRPGIVPKINKSNLPFMQMENIGYFLKAATDLGLKTHDTFQTVDLYEDKNIPKVIQSLLILGSVVQKDPSYRGPKVGVKLADKTEYNFTEQQLRESQNTVGRQYDASINHGNVTSIGREVVKTKDTGLRTGQSQQTGGSLAPERNASIGNEIIKTTSVGDTRVNSQQTSGSLKGQTQSSIGNEIIKTSSVGDTRVNSQQMAGSLKGLQNPSISNSIIKTSPRGGSEDKYAELEKLAGLRDKGILTEGEFQAKKKQILGL</sequence>
<dbReference type="PRINTS" id="PR00888">
    <property type="entry name" value="SM22CALPONIN"/>
</dbReference>
<evidence type="ECO:0000259" key="2">
    <source>
        <dbReference type="PROSITE" id="PS50021"/>
    </source>
</evidence>
<feature type="compositionally biased region" description="Polar residues" evidence="1">
    <location>
        <begin position="227"/>
        <end position="254"/>
    </location>
</feature>
<feature type="compositionally biased region" description="Polar residues" evidence="1">
    <location>
        <begin position="203"/>
        <end position="212"/>
    </location>
</feature>
<dbReference type="InterPro" id="IPR001997">
    <property type="entry name" value="Calponin/LIMCH1"/>
</dbReference>
<feature type="region of interest" description="Disordered" evidence="1">
    <location>
        <begin position="198"/>
        <end position="254"/>
    </location>
</feature>
<dbReference type="Proteomes" id="UP001431209">
    <property type="component" value="Unassembled WGS sequence"/>
</dbReference>
<keyword evidence="5" id="KW-1185">Reference proteome</keyword>
<dbReference type="SUPFAM" id="SSF47576">
    <property type="entry name" value="Calponin-homology domain, CH-domain"/>
    <property type="match status" value="1"/>
</dbReference>
<dbReference type="PROSITE" id="PS50021">
    <property type="entry name" value="CH"/>
    <property type="match status" value="1"/>
</dbReference>